<protein>
    <submittedName>
        <fullName evidence="2">ParB family chromosome partitioning protein</fullName>
    </submittedName>
</protein>
<feature type="non-terminal residue" evidence="2">
    <location>
        <position position="1"/>
    </location>
</feature>
<dbReference type="AlphaFoldDB" id="A0A2S8RW99"/>
<dbReference type="Proteomes" id="UP000238338">
    <property type="component" value="Unassembled WGS sequence"/>
</dbReference>
<dbReference type="RefSeq" id="WP_281260474.1">
    <property type="nucleotide sequence ID" value="NZ_PVEP01000017.1"/>
</dbReference>
<sequence>PVSLAVDIARAKGDDVQTLLMDAYEAGQIKGKKLGKIRRLLDQRLSQKKTVPDSGLGRRGGSRKLTQADLMKLYQREADKQRILVRKSDVTQARLIFIVEALRDLLSQGEFPELLRDEGLIDMPRALADRLMPEPVR</sequence>
<comment type="caution">
    <text evidence="2">The sequence shown here is derived from an EMBL/GenBank/DDBJ whole genome shotgun (WGS) entry which is preliminary data.</text>
</comment>
<accession>A0A2S8RW99</accession>
<feature type="domain" description="RepB plasmid partition" evidence="1">
    <location>
        <begin position="2"/>
        <end position="108"/>
    </location>
</feature>
<gene>
    <name evidence="2" type="ORF">LX70_04062</name>
</gene>
<proteinExistence type="predicted"/>
<name>A0A2S8RW99_9RHOB</name>
<organism evidence="2 3">
    <name type="scientific">Albidovulum denitrificans</name>
    <dbReference type="NCBI Taxonomy" id="404881"/>
    <lineage>
        <taxon>Bacteria</taxon>
        <taxon>Pseudomonadati</taxon>
        <taxon>Pseudomonadota</taxon>
        <taxon>Alphaproteobacteria</taxon>
        <taxon>Rhodobacterales</taxon>
        <taxon>Paracoccaceae</taxon>
        <taxon>Albidovulum</taxon>
    </lineage>
</organism>
<evidence type="ECO:0000313" key="2">
    <source>
        <dbReference type="EMBL" id="PQV52834.1"/>
    </source>
</evidence>
<evidence type="ECO:0000259" key="1">
    <source>
        <dbReference type="Pfam" id="PF07506"/>
    </source>
</evidence>
<evidence type="ECO:0000313" key="3">
    <source>
        <dbReference type="Proteomes" id="UP000238338"/>
    </source>
</evidence>
<dbReference type="InterPro" id="IPR011111">
    <property type="entry name" value="Plasmid_RepB"/>
</dbReference>
<dbReference type="Pfam" id="PF07506">
    <property type="entry name" value="RepB"/>
    <property type="match status" value="1"/>
</dbReference>
<reference evidence="2 3" key="1">
    <citation type="submission" date="2018-02" db="EMBL/GenBank/DDBJ databases">
        <title>Genomic Encyclopedia of Archaeal and Bacterial Type Strains, Phase II (KMG-II): from individual species to whole genera.</title>
        <authorList>
            <person name="Goeker M."/>
        </authorList>
    </citation>
    <scope>NUCLEOTIDE SEQUENCE [LARGE SCALE GENOMIC DNA]</scope>
    <source>
        <strain evidence="2 3">DSM 18921</strain>
    </source>
</reference>
<keyword evidence="3" id="KW-1185">Reference proteome</keyword>
<dbReference type="EMBL" id="PVEP01000017">
    <property type="protein sequence ID" value="PQV52834.1"/>
    <property type="molecule type" value="Genomic_DNA"/>
</dbReference>